<sequence>MAKTKAAAENESQLADPSVDRKALLSEALRRRIVSMEMAPGAVVDELALSEEFGLSRPPVRELMRQMAAEGYIELEANRAARVSSMNHQSLRNFFLAAPLIYIATTQLAAIHATHAEIDELKAIQQRFREAIEQNDVENRVLYNDQFHLQIGKMAHNPYLMPSLRRILIDHARLGKIFYRHPTTHDMEADLGKAAGQHDQIIDAIARHDAQAAGDIVRAHMDLSRRRMTEYVAPVGVEVPLAF</sequence>
<dbReference type="PROSITE" id="PS50949">
    <property type="entry name" value="HTH_GNTR"/>
    <property type="match status" value="1"/>
</dbReference>
<name>A0A375GPL5_9BURK</name>
<reference evidence="5 10" key="3">
    <citation type="submission" date="2018-09" db="EMBL/GenBank/DDBJ databases">
        <title>Complete genome sequence of Cupriavidus oxalaticus T2, a bacterium capable of phenol tolerance and degradation.</title>
        <authorList>
            <person name="Yan J."/>
        </authorList>
    </citation>
    <scope>NUCLEOTIDE SEQUENCE [LARGE SCALE GENOMIC DNA]</scope>
    <source>
        <strain evidence="5 10">T2</strain>
    </source>
</reference>
<dbReference type="InterPro" id="IPR036388">
    <property type="entry name" value="WH-like_DNA-bd_sf"/>
</dbReference>
<dbReference type="GeneID" id="303489555"/>
<keyword evidence="2" id="KW-0238">DNA-binding</keyword>
<evidence type="ECO:0000313" key="11">
    <source>
        <dbReference type="Proteomes" id="UP000623307"/>
    </source>
</evidence>
<dbReference type="GO" id="GO:0003677">
    <property type="term" value="F:DNA binding"/>
    <property type="evidence" value="ECO:0007669"/>
    <property type="project" value="UniProtKB-KW"/>
</dbReference>
<evidence type="ECO:0000313" key="7">
    <source>
        <dbReference type="EMBL" id="SPC10111.1"/>
    </source>
</evidence>
<dbReference type="EMBL" id="OGUS01000142">
    <property type="protein sequence ID" value="SPC23503.1"/>
    <property type="molecule type" value="Genomic_DNA"/>
</dbReference>
<protein>
    <submittedName>
        <fullName evidence="5">GntR family transcriptional regulator</fullName>
    </submittedName>
    <submittedName>
        <fullName evidence="7">Transcription regulator protein</fullName>
    </submittedName>
</protein>
<dbReference type="Gene3D" id="1.10.10.10">
    <property type="entry name" value="Winged helix-like DNA-binding domain superfamily/Winged helix DNA-binding domain"/>
    <property type="match status" value="1"/>
</dbReference>
<keyword evidence="1" id="KW-0805">Transcription regulation</keyword>
<geneLocation type="plasmid" evidence="9">
    <name>co2235_mp</name>
</geneLocation>
<dbReference type="EMBL" id="CP069811">
    <property type="protein sequence ID" value="QRQ90688.1"/>
    <property type="molecule type" value="Genomic_DNA"/>
</dbReference>
<reference evidence="9" key="2">
    <citation type="submission" date="2018-01" db="EMBL/GenBank/DDBJ databases">
        <authorList>
            <person name="Gaut B.S."/>
            <person name="Morton B.R."/>
            <person name="Clegg M.T."/>
            <person name="Duvall M.R."/>
        </authorList>
    </citation>
    <scope>NUCLEOTIDE SEQUENCE [LARGE SCALE GENOMIC DNA]</scope>
</reference>
<evidence type="ECO:0000313" key="9">
    <source>
        <dbReference type="Proteomes" id="UP000256862"/>
    </source>
</evidence>
<dbReference type="SUPFAM" id="SSF48008">
    <property type="entry name" value="GntR ligand-binding domain-like"/>
    <property type="match status" value="1"/>
</dbReference>
<dbReference type="Proteomes" id="UP000325743">
    <property type="component" value="Chromosome 1"/>
</dbReference>
<dbReference type="OrthoDB" id="8680240at2"/>
<dbReference type="PANTHER" id="PTHR43537:SF53">
    <property type="entry name" value="HTH-TYPE TRANSCRIPTIONAL REPRESSOR NANR"/>
    <property type="match status" value="1"/>
</dbReference>
<dbReference type="InterPro" id="IPR000524">
    <property type="entry name" value="Tscrpt_reg_HTH_GntR"/>
</dbReference>
<evidence type="ECO:0000256" key="2">
    <source>
        <dbReference type="ARBA" id="ARBA00023125"/>
    </source>
</evidence>
<dbReference type="SUPFAM" id="SSF46785">
    <property type="entry name" value="Winged helix' DNA-binding domain"/>
    <property type="match status" value="1"/>
</dbReference>
<dbReference type="Pfam" id="PF00392">
    <property type="entry name" value="GntR"/>
    <property type="match status" value="1"/>
</dbReference>
<dbReference type="SMART" id="SM00345">
    <property type="entry name" value="HTH_GNTR"/>
    <property type="match status" value="1"/>
</dbReference>
<dbReference type="Proteomes" id="UP000256862">
    <property type="component" value="Plasmid CO2235_mp"/>
</dbReference>
<reference evidence="7 9" key="1">
    <citation type="submission" date="2018-01" db="EMBL/GenBank/DDBJ databases">
        <authorList>
            <person name="Clerissi C."/>
        </authorList>
    </citation>
    <scope>NUCLEOTIDE SEQUENCE</scope>
    <source>
        <strain evidence="7">Cupriavidus oxalaticus LMG 2235</strain>
        <plasmid evidence="9">co2235_mp</plasmid>
    </source>
</reference>
<dbReference type="InterPro" id="IPR011711">
    <property type="entry name" value="GntR_C"/>
</dbReference>
<evidence type="ECO:0000256" key="3">
    <source>
        <dbReference type="ARBA" id="ARBA00023163"/>
    </source>
</evidence>
<dbReference type="AlphaFoldDB" id="A0A375GPL5"/>
<gene>
    <name evidence="8" type="ORF">CO2235_MP70201</name>
    <name evidence="7" type="ORF">CO2235_U880039</name>
    <name evidence="5" type="ORF">D2917_03465</name>
    <name evidence="6" type="ORF">JTE92_08485</name>
</gene>
<evidence type="ECO:0000313" key="6">
    <source>
        <dbReference type="EMBL" id="QRQ90688.1"/>
    </source>
</evidence>
<dbReference type="GO" id="GO:0003700">
    <property type="term" value="F:DNA-binding transcription factor activity"/>
    <property type="evidence" value="ECO:0007669"/>
    <property type="project" value="InterPro"/>
</dbReference>
<dbReference type="SMART" id="SM00895">
    <property type="entry name" value="FCD"/>
    <property type="match status" value="1"/>
</dbReference>
<dbReference type="EMBL" id="OGUS01000096">
    <property type="protein sequence ID" value="SPC10111.1"/>
    <property type="molecule type" value="Genomic_DNA"/>
</dbReference>
<evidence type="ECO:0000256" key="1">
    <source>
        <dbReference type="ARBA" id="ARBA00023015"/>
    </source>
</evidence>
<dbReference type="Proteomes" id="UP000623307">
    <property type="component" value="Chromosome 1"/>
</dbReference>
<feature type="domain" description="HTH gntR-type" evidence="4">
    <location>
        <begin position="19"/>
        <end position="86"/>
    </location>
</feature>
<accession>A0A375GPL5</accession>
<proteinExistence type="predicted"/>
<organism evidence="5 10">
    <name type="scientific">Cupriavidus oxalaticus</name>
    <dbReference type="NCBI Taxonomy" id="96344"/>
    <lineage>
        <taxon>Bacteria</taxon>
        <taxon>Pseudomonadati</taxon>
        <taxon>Pseudomonadota</taxon>
        <taxon>Betaproteobacteria</taxon>
        <taxon>Burkholderiales</taxon>
        <taxon>Burkholderiaceae</taxon>
        <taxon>Cupriavidus</taxon>
    </lineage>
</organism>
<evidence type="ECO:0000313" key="10">
    <source>
        <dbReference type="Proteomes" id="UP000325743"/>
    </source>
</evidence>
<dbReference type="Pfam" id="PF07729">
    <property type="entry name" value="FCD"/>
    <property type="match status" value="1"/>
</dbReference>
<keyword evidence="3" id="KW-0804">Transcription</keyword>
<dbReference type="InterPro" id="IPR036390">
    <property type="entry name" value="WH_DNA-bd_sf"/>
</dbReference>
<dbReference type="EMBL" id="CP032518">
    <property type="protein sequence ID" value="QEZ43382.1"/>
    <property type="molecule type" value="Genomic_DNA"/>
</dbReference>
<dbReference type="RefSeq" id="WP_063241322.1">
    <property type="nucleotide sequence ID" value="NZ_CP032518.1"/>
</dbReference>
<evidence type="ECO:0000259" key="4">
    <source>
        <dbReference type="PROSITE" id="PS50949"/>
    </source>
</evidence>
<dbReference type="PANTHER" id="PTHR43537">
    <property type="entry name" value="TRANSCRIPTIONAL REGULATOR, GNTR FAMILY"/>
    <property type="match status" value="1"/>
</dbReference>
<evidence type="ECO:0000313" key="8">
    <source>
        <dbReference type="EMBL" id="SPC23503.1"/>
    </source>
</evidence>
<dbReference type="Gene3D" id="1.20.120.530">
    <property type="entry name" value="GntR ligand-binding domain-like"/>
    <property type="match status" value="1"/>
</dbReference>
<reference evidence="6 11" key="4">
    <citation type="submission" date="2021-02" db="EMBL/GenBank/DDBJ databases">
        <title>Complete Genome Sequence of Cupriavidus oxalaticus Strain Ox1, a Soil Oxalate-Degrading Species.</title>
        <authorList>
            <person name="Palmieri F."/>
            <person name="Udriet P."/>
            <person name="Deuasquier M."/>
            <person name="Beaudoing E."/>
            <person name="Johnson S.L."/>
            <person name="Davenport K.W."/>
            <person name="Chain P.S."/>
            <person name="Bindschedler S."/>
            <person name="Junier P."/>
        </authorList>
    </citation>
    <scope>NUCLEOTIDE SEQUENCE [LARGE SCALE GENOMIC DNA]</scope>
    <source>
        <strain evidence="6 11">Ox1</strain>
    </source>
</reference>
<evidence type="ECO:0000313" key="5">
    <source>
        <dbReference type="EMBL" id="QEZ43382.1"/>
    </source>
</evidence>
<dbReference type="InterPro" id="IPR008920">
    <property type="entry name" value="TF_FadR/GntR_C"/>
</dbReference>
<keyword evidence="11" id="KW-1185">Reference proteome</keyword>